<evidence type="ECO:0000256" key="5">
    <source>
        <dbReference type="ARBA" id="ARBA00022692"/>
    </source>
</evidence>
<feature type="transmembrane region" description="Helical" evidence="8">
    <location>
        <begin position="277"/>
        <end position="300"/>
    </location>
</feature>
<dbReference type="GO" id="GO:0055085">
    <property type="term" value="P:transmembrane transport"/>
    <property type="evidence" value="ECO:0007669"/>
    <property type="project" value="InterPro"/>
</dbReference>
<dbReference type="InterPro" id="IPR038770">
    <property type="entry name" value="Na+/solute_symporter_sf"/>
</dbReference>
<dbReference type="GO" id="GO:0005886">
    <property type="term" value="C:plasma membrane"/>
    <property type="evidence" value="ECO:0007669"/>
    <property type="project" value="UniProtKB-SubCell"/>
</dbReference>
<reference evidence="9 10" key="1">
    <citation type="journal article" date="2015" name="Stand. Genomic Sci.">
        <title>Genomic Encyclopedia of Bacterial and Archaeal Type Strains, Phase III: the genomes of soil and plant-associated and newly described type strains.</title>
        <authorList>
            <person name="Whitman W.B."/>
            <person name="Woyke T."/>
            <person name="Klenk H.P."/>
            <person name="Zhou Y."/>
            <person name="Lilburn T.G."/>
            <person name="Beck B.J."/>
            <person name="De Vos P."/>
            <person name="Vandamme P."/>
            <person name="Eisen J.A."/>
            <person name="Garrity G."/>
            <person name="Hugenholtz P."/>
            <person name="Kyrpides N.C."/>
        </authorList>
    </citation>
    <scope>NUCLEOTIDE SEQUENCE [LARGE SCALE GENOMIC DNA]</scope>
    <source>
        <strain evidence="9 10">A3</strain>
    </source>
</reference>
<evidence type="ECO:0000256" key="6">
    <source>
        <dbReference type="ARBA" id="ARBA00022989"/>
    </source>
</evidence>
<comment type="similarity">
    <text evidence="2">Belongs to the auxin efflux carrier (TC 2.A.69) family.</text>
</comment>
<comment type="subcellular location">
    <subcellularLocation>
        <location evidence="1">Cell membrane</location>
        <topology evidence="1">Multi-pass membrane protein</topology>
    </subcellularLocation>
</comment>
<evidence type="ECO:0000313" key="9">
    <source>
        <dbReference type="EMBL" id="TCO43073.1"/>
    </source>
</evidence>
<dbReference type="Gene3D" id="1.20.1530.20">
    <property type="match status" value="1"/>
</dbReference>
<dbReference type="OrthoDB" id="9786183at2"/>
<accession>A0A4R2IEH4</accession>
<dbReference type="Pfam" id="PF03547">
    <property type="entry name" value="Mem_trans"/>
    <property type="match status" value="2"/>
</dbReference>
<evidence type="ECO:0000313" key="10">
    <source>
        <dbReference type="Proteomes" id="UP000294862"/>
    </source>
</evidence>
<evidence type="ECO:0000256" key="4">
    <source>
        <dbReference type="ARBA" id="ARBA00022475"/>
    </source>
</evidence>
<feature type="transmembrane region" description="Helical" evidence="8">
    <location>
        <begin position="124"/>
        <end position="145"/>
    </location>
</feature>
<dbReference type="AlphaFoldDB" id="A0A4R2IEH4"/>
<keyword evidence="7 8" id="KW-0472">Membrane</keyword>
<evidence type="ECO:0000256" key="3">
    <source>
        <dbReference type="ARBA" id="ARBA00022448"/>
    </source>
</evidence>
<keyword evidence="3" id="KW-0813">Transport</keyword>
<keyword evidence="4" id="KW-1003">Cell membrane</keyword>
<evidence type="ECO:0000256" key="2">
    <source>
        <dbReference type="ARBA" id="ARBA00010145"/>
    </source>
</evidence>
<evidence type="ECO:0000256" key="1">
    <source>
        <dbReference type="ARBA" id="ARBA00004651"/>
    </source>
</evidence>
<feature type="transmembrane region" description="Helical" evidence="8">
    <location>
        <begin position="91"/>
        <end position="112"/>
    </location>
</feature>
<evidence type="ECO:0008006" key="11">
    <source>
        <dbReference type="Google" id="ProtNLM"/>
    </source>
</evidence>
<evidence type="ECO:0000256" key="7">
    <source>
        <dbReference type="ARBA" id="ARBA00023136"/>
    </source>
</evidence>
<feature type="transmembrane region" description="Helical" evidence="8">
    <location>
        <begin position="63"/>
        <end position="85"/>
    </location>
</feature>
<feature type="transmembrane region" description="Helical" evidence="8">
    <location>
        <begin position="251"/>
        <end position="271"/>
    </location>
</feature>
<gene>
    <name evidence="9" type="ORF">EV148_101492</name>
</gene>
<organism evidence="9 10">
    <name type="scientific">Dokdonella fugitiva</name>
    <dbReference type="NCBI Taxonomy" id="328517"/>
    <lineage>
        <taxon>Bacteria</taxon>
        <taxon>Pseudomonadati</taxon>
        <taxon>Pseudomonadota</taxon>
        <taxon>Gammaproteobacteria</taxon>
        <taxon>Lysobacterales</taxon>
        <taxon>Rhodanobacteraceae</taxon>
        <taxon>Dokdonella</taxon>
    </lineage>
</organism>
<dbReference type="EMBL" id="SLWQ01000001">
    <property type="protein sequence ID" value="TCO43073.1"/>
    <property type="molecule type" value="Genomic_DNA"/>
</dbReference>
<keyword evidence="5 8" id="KW-0812">Transmembrane</keyword>
<feature type="transmembrane region" description="Helical" evidence="8">
    <location>
        <begin position="157"/>
        <end position="177"/>
    </location>
</feature>
<dbReference type="Proteomes" id="UP000294862">
    <property type="component" value="Unassembled WGS sequence"/>
</dbReference>
<evidence type="ECO:0000256" key="8">
    <source>
        <dbReference type="SAM" id="Phobius"/>
    </source>
</evidence>
<dbReference type="InterPro" id="IPR004776">
    <property type="entry name" value="Mem_transp_PIN-like"/>
</dbReference>
<feature type="transmembrane region" description="Helical" evidence="8">
    <location>
        <begin position="31"/>
        <end position="51"/>
    </location>
</feature>
<name>A0A4R2IEH4_9GAMM</name>
<keyword evidence="10" id="KW-1185">Reference proteome</keyword>
<dbReference type="PANTHER" id="PTHR36838:SF1">
    <property type="entry name" value="SLR1864 PROTEIN"/>
    <property type="match status" value="1"/>
</dbReference>
<protein>
    <recommendedName>
        <fullName evidence="11">Malate permease</fullName>
    </recommendedName>
</protein>
<sequence length="304" mass="32043">MSALSAFGLVLAMLAVGRLLAWRRIVPEAAPAALNLVVLYVCLPAAVLLYAPRLAFERELLGLIALPWLILVASAALTLLFARVLRFDRAATAALLLLVALGNTSFLGFALIPALAGSDALRYAVVYDQFGSFLILSTFGLVVLGLYGGERPTLRSIARRIATFPPFIALVVALVLMPKDCPDVVAKPLRLLADSLLPLVALASGMQLRLRMPRHYLGAFAYGLVAKLLLMPLLALGLCALLGLDGAMRAAAVYETAMPPMITAGALLSLAGLAPELAAALVGFGIVLSMATLPLWHFVLAHAA</sequence>
<proteinExistence type="inferred from homology"/>
<feature type="transmembrane region" description="Helical" evidence="8">
    <location>
        <begin position="220"/>
        <end position="244"/>
    </location>
</feature>
<dbReference type="PANTHER" id="PTHR36838">
    <property type="entry name" value="AUXIN EFFLUX CARRIER FAMILY PROTEIN"/>
    <property type="match status" value="1"/>
</dbReference>
<comment type="caution">
    <text evidence="9">The sequence shown here is derived from an EMBL/GenBank/DDBJ whole genome shotgun (WGS) entry which is preliminary data.</text>
</comment>
<dbReference type="RefSeq" id="WP_131992902.1">
    <property type="nucleotide sequence ID" value="NZ_SLWQ01000001.1"/>
</dbReference>
<keyword evidence="6 8" id="KW-1133">Transmembrane helix</keyword>